<keyword evidence="9" id="KW-1185">Reference proteome</keyword>
<dbReference type="InterPro" id="IPR027417">
    <property type="entry name" value="P-loop_NTPase"/>
</dbReference>
<dbReference type="GO" id="GO:0016887">
    <property type="term" value="F:ATP hydrolysis activity"/>
    <property type="evidence" value="ECO:0007669"/>
    <property type="project" value="InterPro"/>
</dbReference>
<dbReference type="Pfam" id="PF02359">
    <property type="entry name" value="CDC48_N"/>
    <property type="match status" value="1"/>
</dbReference>
<dbReference type="FunFam" id="2.40.40.20:FF:000007">
    <property type="entry name" value="AAA family ATPase"/>
    <property type="match status" value="1"/>
</dbReference>
<dbReference type="EMBL" id="QGMY01000002">
    <property type="protein sequence ID" value="PWR73824.1"/>
    <property type="molecule type" value="Genomic_DNA"/>
</dbReference>
<dbReference type="CDD" id="cd19511">
    <property type="entry name" value="RecA-like_CDC48_r2-like"/>
    <property type="match status" value="1"/>
</dbReference>
<keyword evidence="3" id="KW-0547">Nucleotide-binding</keyword>
<comment type="caution">
    <text evidence="8">The sequence shown here is derived from an EMBL/GenBank/DDBJ whole genome shotgun (WGS) entry which is preliminary data.</text>
</comment>
<dbReference type="InterPro" id="IPR003338">
    <property type="entry name" value="CDC4_N-term_subdom"/>
</dbReference>
<dbReference type="SUPFAM" id="SSF50692">
    <property type="entry name" value="ADC-like"/>
    <property type="match status" value="1"/>
</dbReference>
<dbReference type="InterPro" id="IPR009010">
    <property type="entry name" value="Asp_de-COase-like_dom_sf"/>
</dbReference>
<dbReference type="CDD" id="cd19503">
    <property type="entry name" value="RecA-like_CDC48_NLV2_r1-like"/>
    <property type="match status" value="1"/>
</dbReference>
<dbReference type="FunFam" id="3.40.50.300:FF:000012">
    <property type="entry name" value="Transitional endoplasmic reticulum ATPase"/>
    <property type="match status" value="1"/>
</dbReference>
<evidence type="ECO:0000259" key="7">
    <source>
        <dbReference type="SMART" id="SM01073"/>
    </source>
</evidence>
<evidence type="ECO:0000256" key="4">
    <source>
        <dbReference type="ARBA" id="ARBA00022840"/>
    </source>
</evidence>
<evidence type="ECO:0000256" key="1">
    <source>
        <dbReference type="ARBA" id="ARBA00009833"/>
    </source>
</evidence>
<dbReference type="Pfam" id="PF17862">
    <property type="entry name" value="AAA_lid_3"/>
    <property type="match status" value="2"/>
</dbReference>
<organism evidence="8 9">
    <name type="scientific">Methanospirillum lacunae</name>
    <dbReference type="NCBI Taxonomy" id="668570"/>
    <lineage>
        <taxon>Archaea</taxon>
        <taxon>Methanobacteriati</taxon>
        <taxon>Methanobacteriota</taxon>
        <taxon>Stenosarchaea group</taxon>
        <taxon>Methanomicrobia</taxon>
        <taxon>Methanomicrobiales</taxon>
        <taxon>Methanospirillaceae</taxon>
        <taxon>Methanospirillum</taxon>
    </lineage>
</organism>
<accession>A0A2V2N0D0</accession>
<protein>
    <submittedName>
        <fullName evidence="8">AAA family ATPase</fullName>
    </submittedName>
</protein>
<evidence type="ECO:0000256" key="2">
    <source>
        <dbReference type="ARBA" id="ARBA00022737"/>
    </source>
</evidence>
<dbReference type="SUPFAM" id="SSF52540">
    <property type="entry name" value="P-loop containing nucleoside triphosphate hydrolases"/>
    <property type="match status" value="2"/>
</dbReference>
<dbReference type="Gene3D" id="1.10.8.60">
    <property type="match status" value="2"/>
</dbReference>
<dbReference type="PANTHER" id="PTHR23077">
    <property type="entry name" value="AAA-FAMILY ATPASE"/>
    <property type="match status" value="1"/>
</dbReference>
<dbReference type="NCBIfam" id="TIGR01243">
    <property type="entry name" value="CDC48"/>
    <property type="match status" value="1"/>
</dbReference>
<evidence type="ECO:0000256" key="5">
    <source>
        <dbReference type="SAM" id="MobiDB-lite"/>
    </source>
</evidence>
<dbReference type="Proteomes" id="UP000245657">
    <property type="component" value="Unassembled WGS sequence"/>
</dbReference>
<dbReference type="SMART" id="SM00382">
    <property type="entry name" value="AAA"/>
    <property type="match status" value="2"/>
</dbReference>
<dbReference type="InterPro" id="IPR003959">
    <property type="entry name" value="ATPase_AAA_core"/>
</dbReference>
<dbReference type="InterPro" id="IPR005938">
    <property type="entry name" value="AAA_ATPase_CDC48"/>
</dbReference>
<name>A0A2V2N0D0_9EURY</name>
<dbReference type="GO" id="GO:0005524">
    <property type="term" value="F:ATP binding"/>
    <property type="evidence" value="ECO:0007669"/>
    <property type="project" value="UniProtKB-KW"/>
</dbReference>
<evidence type="ECO:0000256" key="3">
    <source>
        <dbReference type="ARBA" id="ARBA00022741"/>
    </source>
</evidence>
<reference evidence="8 9" key="1">
    <citation type="submission" date="2018-05" db="EMBL/GenBank/DDBJ databases">
        <title>Draft genome of Methanospirillum lacunae Ki8-1.</title>
        <authorList>
            <person name="Dueholm M.S."/>
            <person name="Nielsen P.H."/>
            <person name="Bakmann L.F."/>
            <person name="Otzen D.E."/>
        </authorList>
    </citation>
    <scope>NUCLEOTIDE SEQUENCE [LARGE SCALE GENOMIC DNA]</scope>
    <source>
        <strain evidence="8 9">Ki8-1</strain>
    </source>
</reference>
<dbReference type="FunFam" id="3.40.50.300:FF:000018">
    <property type="entry name" value="Cell division control 48"/>
    <property type="match status" value="1"/>
</dbReference>
<dbReference type="InterPro" id="IPR050168">
    <property type="entry name" value="AAA_ATPase_domain"/>
</dbReference>
<gene>
    <name evidence="8" type="ORF">DK846_01250</name>
</gene>
<comment type="similarity">
    <text evidence="1">Belongs to the AAA ATPase family. CDC48 subfamily.</text>
</comment>
<feature type="domain" description="AAA+ ATPase" evidence="6">
    <location>
        <begin position="257"/>
        <end position="393"/>
    </location>
</feature>
<dbReference type="Gene3D" id="3.40.50.300">
    <property type="entry name" value="P-loop containing nucleotide triphosphate hydrolases"/>
    <property type="match status" value="2"/>
</dbReference>
<dbReference type="InterPro" id="IPR003960">
    <property type="entry name" value="ATPase_AAA_CS"/>
</dbReference>
<dbReference type="GO" id="GO:0005737">
    <property type="term" value="C:cytoplasm"/>
    <property type="evidence" value="ECO:0007669"/>
    <property type="project" value="UniProtKB-ARBA"/>
</dbReference>
<dbReference type="RefSeq" id="WP_109967104.1">
    <property type="nucleotide sequence ID" value="NZ_CP176093.1"/>
</dbReference>
<evidence type="ECO:0000313" key="8">
    <source>
        <dbReference type="EMBL" id="PWR73824.1"/>
    </source>
</evidence>
<evidence type="ECO:0000313" key="9">
    <source>
        <dbReference type="Proteomes" id="UP000245657"/>
    </source>
</evidence>
<dbReference type="SMART" id="SM01073">
    <property type="entry name" value="CDC48_N"/>
    <property type="match status" value="1"/>
</dbReference>
<sequence length="905" mass="100621">MPTTRDITLTVQEAPVQDKGKDIARITWETMEKLGLSRGDVIEIEGTSKTYALVSPASSPWADAIFIDGNIRRRAGVGIREQAVIRRAETREAKKIEFQIIQDVQGLDIRDLEQFLSEQLQGTLIFQGKEIAIPVESSERSSFDDFFRSRDFGGSFWNTPTAYVVVRITATDPSGAAIPSQKTRFSVVRAGKQATAPAGRAGSQGSPSGESGEKEKYIPDVHYEDIGGLGRELSLVREMIELPLRNPDLFNHLGIEPPKGVLLYGPPGTGKTLIAKAVANEVNAHFITLSGPEIMNKYYGESEGKLREVFEEAEEHAPSIIFIDEIDSIAPKREDTKGEVERRIVAQLLSLMDGLKSRGKVIVIAATNLPDNLDPALRRGGRFDREIEIGIPDISGRMAIFQIHSQRVPLDVGGITIGEDQLTRDEKMQISRLDEDISSLEGKISTDENAESKAESERRLVDIKAQKEEVENQIRRRLFLQPFANQTHGFVGADISLTVKEAAMHALRKGLEKVPPKDLKEGKIDKNLIASIRVTPGDFQAALSHVEPSAMREVLIEVPDVSWDQVGGLEEVKKDLREAVEWPLRYPQLFSHLQTKTPKGILLFGPPGTGKTMMAKAVAHESECNFISVKGPELISKWVGESEKGVREVFRKARQAAPSIIFFDEIDSLVPKRGSYSDATHVTESVVSQILTEMDGMEELKNVTIIAATNRPDMLDDALMRPGRLERHIFVPPPGKEGRKQIFEVYLKDSGTLLTADVSIDDLALKTEGYVGADIEALIREAKLAAMREFIALMVGRTDRELEEAVANVRVTSRHFDEAFGRVKGSLDETTREHYVRDSWKILYNEDQKKILEKAAFIIASAENLGIPENEISKLKDVIYSGTIKDFTGIEKHTQELDKKYNPTK</sequence>
<dbReference type="Pfam" id="PF00004">
    <property type="entry name" value="AAA"/>
    <property type="match status" value="2"/>
</dbReference>
<feature type="region of interest" description="Disordered" evidence="5">
    <location>
        <begin position="193"/>
        <end position="214"/>
    </location>
</feature>
<feature type="domain" description="CDC48 N-terminal subdomain" evidence="7">
    <location>
        <begin position="8"/>
        <end position="90"/>
    </location>
</feature>
<dbReference type="PROSITE" id="PS00674">
    <property type="entry name" value="AAA"/>
    <property type="match status" value="2"/>
</dbReference>
<dbReference type="AlphaFoldDB" id="A0A2V2N0D0"/>
<dbReference type="PANTHER" id="PTHR23077:SF171">
    <property type="entry name" value="NUCLEAR VALOSIN-CONTAINING PROTEIN-LIKE"/>
    <property type="match status" value="1"/>
</dbReference>
<dbReference type="GeneID" id="97549154"/>
<dbReference type="InterPro" id="IPR003593">
    <property type="entry name" value="AAA+_ATPase"/>
</dbReference>
<dbReference type="Gene3D" id="2.40.40.20">
    <property type="match status" value="1"/>
</dbReference>
<proteinExistence type="inferred from homology"/>
<keyword evidence="4" id="KW-0067">ATP-binding</keyword>
<evidence type="ECO:0000259" key="6">
    <source>
        <dbReference type="SMART" id="SM00382"/>
    </source>
</evidence>
<dbReference type="InterPro" id="IPR041569">
    <property type="entry name" value="AAA_lid_3"/>
</dbReference>
<keyword evidence="2" id="KW-0677">Repeat</keyword>
<feature type="domain" description="AAA+ ATPase" evidence="6">
    <location>
        <begin position="597"/>
        <end position="735"/>
    </location>
</feature>